<protein>
    <submittedName>
        <fullName evidence="1">Uncharacterized protein</fullName>
    </submittedName>
</protein>
<dbReference type="Proteomes" id="UP000485621">
    <property type="component" value="Unassembled WGS sequence"/>
</dbReference>
<reference evidence="1" key="1">
    <citation type="submission" date="2017-02" db="EMBL/GenBank/DDBJ databases">
        <title>Delving into the versatile metabolic prowess of the omnipresent phylum Bacteroidetes.</title>
        <authorList>
            <person name="Nobu M.K."/>
            <person name="Mei R."/>
            <person name="Narihiro T."/>
            <person name="Kuroda K."/>
            <person name="Liu W.-T."/>
        </authorList>
    </citation>
    <scope>NUCLEOTIDE SEQUENCE</scope>
    <source>
        <strain evidence="1">ADurb.Bin160</strain>
    </source>
</reference>
<name>A0A1V5ZRK6_9BACT</name>
<accession>A0A1V5ZRK6</accession>
<gene>
    <name evidence="1" type="ORF">BWY04_00068</name>
</gene>
<dbReference type="AlphaFoldDB" id="A0A1V5ZRK6"/>
<proteinExistence type="predicted"/>
<comment type="caution">
    <text evidence="1">The sequence shown here is derived from an EMBL/GenBank/DDBJ whole genome shotgun (WGS) entry which is preliminary data.</text>
</comment>
<evidence type="ECO:0000313" key="1">
    <source>
        <dbReference type="EMBL" id="OQB42632.1"/>
    </source>
</evidence>
<sequence length="67" mass="7882">MSNPKKLIREFSKLSYITKLGKVKEILEILAKRSLFFSDLKNHYKNRDDIQENALDAIYAMILNLTH</sequence>
<dbReference type="EMBL" id="MWDB01000001">
    <property type="protein sequence ID" value="OQB42632.1"/>
    <property type="molecule type" value="Genomic_DNA"/>
</dbReference>
<organism evidence="1">
    <name type="scientific">candidate division CPR1 bacterium ADurb.Bin160</name>
    <dbReference type="NCBI Taxonomy" id="1852826"/>
    <lineage>
        <taxon>Bacteria</taxon>
        <taxon>candidate division CPR1</taxon>
    </lineage>
</organism>